<dbReference type="STRING" id="490189.SAMN02927903_01853"/>
<dbReference type="Proteomes" id="UP000199354">
    <property type="component" value="Unassembled WGS sequence"/>
</dbReference>
<dbReference type="GO" id="GO:0016747">
    <property type="term" value="F:acyltransferase activity, transferring groups other than amino-acyl groups"/>
    <property type="evidence" value="ECO:0007669"/>
    <property type="project" value="InterPro"/>
</dbReference>
<dbReference type="EMBL" id="FMVF01000008">
    <property type="protein sequence ID" value="SCY63453.1"/>
    <property type="molecule type" value="Genomic_DNA"/>
</dbReference>
<feature type="transmembrane region" description="Helical" evidence="1">
    <location>
        <begin position="141"/>
        <end position="159"/>
    </location>
</feature>
<dbReference type="Pfam" id="PF01757">
    <property type="entry name" value="Acyl_transf_3"/>
    <property type="match status" value="1"/>
</dbReference>
<feature type="transmembrane region" description="Helical" evidence="1">
    <location>
        <begin position="302"/>
        <end position="325"/>
    </location>
</feature>
<proteinExistence type="predicted"/>
<feature type="transmembrane region" description="Helical" evidence="1">
    <location>
        <begin position="238"/>
        <end position="256"/>
    </location>
</feature>
<feature type="transmembrane region" description="Helical" evidence="1">
    <location>
        <begin position="210"/>
        <end position="231"/>
    </location>
</feature>
<evidence type="ECO:0000256" key="1">
    <source>
        <dbReference type="SAM" id="Phobius"/>
    </source>
</evidence>
<gene>
    <name evidence="3" type="ORF">SAMN02927903_01853</name>
</gene>
<evidence type="ECO:0000259" key="2">
    <source>
        <dbReference type="Pfam" id="PF01757"/>
    </source>
</evidence>
<dbReference type="GO" id="GO:0000271">
    <property type="term" value="P:polysaccharide biosynthetic process"/>
    <property type="evidence" value="ECO:0007669"/>
    <property type="project" value="TreeGrafter"/>
</dbReference>
<sequence length="373" mass="43925">MPDNQLKEKNKIFGLDLMRVLAILLVLAAHILWIYQDYSNLLTKAINFSGFIGVELFFVLSGFLIGKSLLKLFVNPDYNYKYASIFLRRRWFRIMPNYLLVLILNIAVFSYLGYQIEGAWKYFFFLQNFIHPMLPFFPESWSMSIKEIPYFLLPFAFLLLARIKGANRNRLFLLTIIGSIALVMLAKVEYHLRTDNHTLAAWNVSLRSVALYRIDAVMLGILASWIQYNFLHIWTKSVWFGLVLSQMILGALAYLVGFVKLPIEQYPVFWNLLFLPLISVAAALMLPFFAQWKSAPDALRKPVQFLGAVSYSVYLLHYSFVLYLMKYFIDTYYMDLWQLHTFTVLYLTVTFVVSWCLYEFFERPLMKIRDERI</sequence>
<keyword evidence="3" id="KW-0378">Hydrolase</keyword>
<organism evidence="3 4">
    <name type="scientific">Flavobacterium caeni</name>
    <dbReference type="NCBI Taxonomy" id="490189"/>
    <lineage>
        <taxon>Bacteria</taxon>
        <taxon>Pseudomonadati</taxon>
        <taxon>Bacteroidota</taxon>
        <taxon>Flavobacteriia</taxon>
        <taxon>Flavobacteriales</taxon>
        <taxon>Flavobacteriaceae</taxon>
        <taxon>Flavobacterium</taxon>
    </lineage>
</organism>
<keyword evidence="1" id="KW-0472">Membrane</keyword>
<dbReference type="AlphaFoldDB" id="A0A1G5HI35"/>
<feature type="transmembrane region" description="Helical" evidence="1">
    <location>
        <begin position="48"/>
        <end position="70"/>
    </location>
</feature>
<name>A0A1G5HI35_9FLAO</name>
<dbReference type="InterPro" id="IPR050879">
    <property type="entry name" value="Acyltransferase_3"/>
</dbReference>
<evidence type="ECO:0000313" key="3">
    <source>
        <dbReference type="EMBL" id="SCY63453.1"/>
    </source>
</evidence>
<dbReference type="RefSeq" id="WP_170826830.1">
    <property type="nucleotide sequence ID" value="NZ_FMVF01000008.1"/>
</dbReference>
<keyword evidence="3" id="KW-0012">Acyltransferase</keyword>
<feature type="transmembrane region" description="Helical" evidence="1">
    <location>
        <begin position="91"/>
        <end position="114"/>
    </location>
</feature>
<dbReference type="PANTHER" id="PTHR23028:SF53">
    <property type="entry name" value="ACYL_TRANSF_3 DOMAIN-CONTAINING PROTEIN"/>
    <property type="match status" value="1"/>
</dbReference>
<dbReference type="GO" id="GO:0016787">
    <property type="term" value="F:hydrolase activity"/>
    <property type="evidence" value="ECO:0007669"/>
    <property type="project" value="UniProtKB-KW"/>
</dbReference>
<feature type="domain" description="Acyltransferase 3" evidence="2">
    <location>
        <begin position="14"/>
        <end position="358"/>
    </location>
</feature>
<accession>A0A1G5HI35</accession>
<feature type="transmembrane region" description="Helical" evidence="1">
    <location>
        <begin position="337"/>
        <end position="358"/>
    </location>
</feature>
<reference evidence="3 4" key="1">
    <citation type="submission" date="2016-10" db="EMBL/GenBank/DDBJ databases">
        <authorList>
            <person name="de Groot N.N."/>
        </authorList>
    </citation>
    <scope>NUCLEOTIDE SEQUENCE [LARGE SCALE GENOMIC DNA]</scope>
    <source>
        <strain evidence="3 4">CGMCC 1.7031</strain>
    </source>
</reference>
<protein>
    <submittedName>
        <fullName evidence="3">Peptidoglycan/LPS O-acetylase OafA/YrhL, contains acyltransferase and SGNH-hydrolase domains</fullName>
    </submittedName>
</protein>
<keyword evidence="1" id="KW-0812">Transmembrane</keyword>
<feature type="transmembrane region" description="Helical" evidence="1">
    <location>
        <begin position="268"/>
        <end position="290"/>
    </location>
</feature>
<dbReference type="GO" id="GO:0016020">
    <property type="term" value="C:membrane"/>
    <property type="evidence" value="ECO:0007669"/>
    <property type="project" value="TreeGrafter"/>
</dbReference>
<keyword evidence="1" id="KW-1133">Transmembrane helix</keyword>
<dbReference type="PANTHER" id="PTHR23028">
    <property type="entry name" value="ACETYLTRANSFERASE"/>
    <property type="match status" value="1"/>
</dbReference>
<dbReference type="InterPro" id="IPR002656">
    <property type="entry name" value="Acyl_transf_3_dom"/>
</dbReference>
<feature type="transmembrane region" description="Helical" evidence="1">
    <location>
        <begin position="171"/>
        <end position="190"/>
    </location>
</feature>
<evidence type="ECO:0000313" key="4">
    <source>
        <dbReference type="Proteomes" id="UP000199354"/>
    </source>
</evidence>
<keyword evidence="4" id="KW-1185">Reference proteome</keyword>
<feature type="transmembrane region" description="Helical" evidence="1">
    <location>
        <begin position="12"/>
        <end position="36"/>
    </location>
</feature>
<keyword evidence="3" id="KW-0808">Transferase</keyword>